<gene>
    <name evidence="1" type="ORF">M153_1398000830</name>
</gene>
<organism evidence="1 2">
    <name type="scientific">Pseudoloma neurophilia</name>
    <dbReference type="NCBI Taxonomy" id="146866"/>
    <lineage>
        <taxon>Eukaryota</taxon>
        <taxon>Fungi</taxon>
        <taxon>Fungi incertae sedis</taxon>
        <taxon>Microsporidia</taxon>
        <taxon>Pseudoloma</taxon>
    </lineage>
</organism>
<keyword evidence="2" id="KW-1185">Reference proteome</keyword>
<dbReference type="EMBL" id="LGUB01000463">
    <property type="protein sequence ID" value="KRH93156.1"/>
    <property type="molecule type" value="Genomic_DNA"/>
</dbReference>
<proteinExistence type="predicted"/>
<accession>A0A0R0M197</accession>
<protein>
    <submittedName>
        <fullName evidence="1">Uncharacterized protein</fullName>
    </submittedName>
</protein>
<dbReference type="Proteomes" id="UP000051530">
    <property type="component" value="Unassembled WGS sequence"/>
</dbReference>
<reference evidence="1 2" key="1">
    <citation type="submission" date="2015-07" db="EMBL/GenBank/DDBJ databases">
        <title>The genome of Pseudoloma neurophilia, a relevant intracellular parasite of the zebrafish.</title>
        <authorList>
            <person name="Ndikumana S."/>
            <person name="Pelin A."/>
            <person name="Sanders J."/>
            <person name="Corradi N."/>
        </authorList>
    </citation>
    <scope>NUCLEOTIDE SEQUENCE [LARGE SCALE GENOMIC DNA]</scope>
    <source>
        <strain evidence="1 2">MK1</strain>
    </source>
</reference>
<dbReference type="AlphaFoldDB" id="A0A0R0M197"/>
<name>A0A0R0M197_9MICR</name>
<evidence type="ECO:0000313" key="1">
    <source>
        <dbReference type="EMBL" id="KRH93156.1"/>
    </source>
</evidence>
<sequence>MYKKWDISQLKIIIENRINQVVNMALKQTPEAYLNGFLKSSDKEKYINDNPNVSLTNLSELNGKKIHFDYIPEQEAHVKNFIRLSKLDPFYCGQLKILEVSNDRNNICLEIEGKHEWHNVKNIKPYLRG</sequence>
<dbReference type="VEuPathDB" id="MicrosporidiaDB:M153_1398000830"/>
<evidence type="ECO:0000313" key="2">
    <source>
        <dbReference type="Proteomes" id="UP000051530"/>
    </source>
</evidence>
<comment type="caution">
    <text evidence="1">The sequence shown here is derived from an EMBL/GenBank/DDBJ whole genome shotgun (WGS) entry which is preliminary data.</text>
</comment>